<evidence type="ECO:0000313" key="4">
    <source>
        <dbReference type="EMBL" id="KRM94525.1"/>
    </source>
</evidence>
<keyword evidence="5" id="KW-1185">Reference proteome</keyword>
<dbReference type="PATRIC" id="fig|1423802.4.peg.1501"/>
<name>A0A0R2CRY2_9LACO</name>
<dbReference type="Gene3D" id="3.90.245.10">
    <property type="entry name" value="Ribonucleoside hydrolase-like"/>
    <property type="match status" value="1"/>
</dbReference>
<evidence type="ECO:0000256" key="2">
    <source>
        <dbReference type="ARBA" id="ARBA00023295"/>
    </source>
</evidence>
<dbReference type="SUPFAM" id="SSF53590">
    <property type="entry name" value="Nucleoside hydrolase"/>
    <property type="match status" value="1"/>
</dbReference>
<dbReference type="Proteomes" id="UP000051256">
    <property type="component" value="Unassembled WGS sequence"/>
</dbReference>
<dbReference type="InterPro" id="IPR023186">
    <property type="entry name" value="IUNH"/>
</dbReference>
<dbReference type="InterPro" id="IPR001910">
    <property type="entry name" value="Inosine/uridine_hydrolase_dom"/>
</dbReference>
<gene>
    <name evidence="4" type="ORF">FC56_GL001483</name>
</gene>
<dbReference type="CDD" id="cd02647">
    <property type="entry name" value="nuc_hydro_TvIAG"/>
    <property type="match status" value="1"/>
</dbReference>
<evidence type="ECO:0000256" key="1">
    <source>
        <dbReference type="ARBA" id="ARBA00022801"/>
    </source>
</evidence>
<organism evidence="4 5">
    <name type="scientific">Lentilactobacillus senioris DSM 24302 = JCM 17472</name>
    <dbReference type="NCBI Taxonomy" id="1423802"/>
    <lineage>
        <taxon>Bacteria</taxon>
        <taxon>Bacillati</taxon>
        <taxon>Bacillota</taxon>
        <taxon>Bacilli</taxon>
        <taxon>Lactobacillales</taxon>
        <taxon>Lactobacillaceae</taxon>
        <taxon>Lentilactobacillus</taxon>
    </lineage>
</organism>
<accession>A0A0R2CRY2</accession>
<comment type="caution">
    <text evidence="4">The sequence shown here is derived from an EMBL/GenBank/DDBJ whole genome shotgun (WGS) entry which is preliminary data.</text>
</comment>
<dbReference type="Pfam" id="PF01156">
    <property type="entry name" value="IU_nuc_hydro"/>
    <property type="match status" value="1"/>
</dbReference>
<dbReference type="PANTHER" id="PTHR12304">
    <property type="entry name" value="INOSINE-URIDINE PREFERRING NUCLEOSIDE HYDROLASE"/>
    <property type="match status" value="1"/>
</dbReference>
<evidence type="ECO:0000313" key="5">
    <source>
        <dbReference type="Proteomes" id="UP000051256"/>
    </source>
</evidence>
<sequence>MVLVRNVYFNHDGNVDDLVSLVLLLRMPNVNLLGVGVINADGFIDEAVSASCKITDLIGNHDGLEIAASNSRPVNQFPNNWRLSSISFDALPILNEHGAPRTKKASKPAHLDMIEKINAADAPTTLVMTGPLTDLARALEVDPTITNKIDKLYWMGGTMNNKGNVFEPNRDGTAEWNAYWDPEAVQTVFDSDLSIQMIGLESTDQVPLTAEVRQHFAENRRYPLYDLIGQGYAMIMSYEADSTYYLWDVLTTMASNYPELVTTKSVSGKVITDGPAQGRTYEDPNGRPITLVTHVDGPSFYRQIDELIMK</sequence>
<protein>
    <submittedName>
        <fullName evidence="4">Inosine uridine-preferring nucleoside hydrolase</fullName>
    </submittedName>
</protein>
<dbReference type="AlphaFoldDB" id="A0A0R2CRY2"/>
<keyword evidence="2" id="KW-0326">Glycosidase</keyword>
<keyword evidence="1 4" id="KW-0378">Hydrolase</keyword>
<dbReference type="STRING" id="1423802.FC56_GL001483"/>
<proteinExistence type="predicted"/>
<feature type="domain" description="Inosine/uridine-preferring nucleoside hydrolase" evidence="3">
    <location>
        <begin position="7"/>
        <end position="301"/>
    </location>
</feature>
<evidence type="ECO:0000259" key="3">
    <source>
        <dbReference type="Pfam" id="PF01156"/>
    </source>
</evidence>
<dbReference type="GO" id="GO:0005829">
    <property type="term" value="C:cytosol"/>
    <property type="evidence" value="ECO:0007669"/>
    <property type="project" value="TreeGrafter"/>
</dbReference>
<dbReference type="EMBL" id="AYZR01000004">
    <property type="protein sequence ID" value="KRM94525.1"/>
    <property type="molecule type" value="Genomic_DNA"/>
</dbReference>
<dbReference type="PANTHER" id="PTHR12304:SF46">
    <property type="entry name" value="INOSINE-ADENOSINE-GUANOSINE-NUCLEOSIDE HYDROLASE"/>
    <property type="match status" value="1"/>
</dbReference>
<dbReference type="InterPro" id="IPR036452">
    <property type="entry name" value="Ribo_hydro-like"/>
</dbReference>
<dbReference type="GO" id="GO:0008477">
    <property type="term" value="F:purine nucleosidase activity"/>
    <property type="evidence" value="ECO:0007669"/>
    <property type="project" value="TreeGrafter"/>
</dbReference>
<reference evidence="4 5" key="1">
    <citation type="journal article" date="2015" name="Genome Announc.">
        <title>Expanding the biotechnology potential of lactobacilli through comparative genomics of 213 strains and associated genera.</title>
        <authorList>
            <person name="Sun Z."/>
            <person name="Harris H.M."/>
            <person name="McCann A."/>
            <person name="Guo C."/>
            <person name="Argimon S."/>
            <person name="Zhang W."/>
            <person name="Yang X."/>
            <person name="Jeffery I.B."/>
            <person name="Cooney J.C."/>
            <person name="Kagawa T.F."/>
            <person name="Liu W."/>
            <person name="Song Y."/>
            <person name="Salvetti E."/>
            <person name="Wrobel A."/>
            <person name="Rasinkangas P."/>
            <person name="Parkhill J."/>
            <person name="Rea M.C."/>
            <person name="O'Sullivan O."/>
            <person name="Ritari J."/>
            <person name="Douillard F.P."/>
            <person name="Paul Ross R."/>
            <person name="Yang R."/>
            <person name="Briner A.E."/>
            <person name="Felis G.E."/>
            <person name="de Vos W.M."/>
            <person name="Barrangou R."/>
            <person name="Klaenhammer T.R."/>
            <person name="Caufield P.W."/>
            <person name="Cui Y."/>
            <person name="Zhang H."/>
            <person name="O'Toole P.W."/>
        </authorList>
    </citation>
    <scope>NUCLEOTIDE SEQUENCE [LARGE SCALE GENOMIC DNA]</scope>
    <source>
        <strain evidence="4 5">DSM 24302</strain>
    </source>
</reference>
<dbReference type="GO" id="GO:0006152">
    <property type="term" value="P:purine nucleoside catabolic process"/>
    <property type="evidence" value="ECO:0007669"/>
    <property type="project" value="TreeGrafter"/>
</dbReference>